<reference evidence="1 2" key="1">
    <citation type="submission" date="2016-03" db="EMBL/GenBank/DDBJ databases">
        <authorList>
            <person name="Ploux O."/>
        </authorList>
    </citation>
    <scope>NUCLEOTIDE SEQUENCE [LARGE SCALE GENOMIC DNA]</scope>
    <source>
        <strain evidence="1 2">UAMH 11012</strain>
    </source>
</reference>
<protein>
    <submittedName>
        <fullName evidence="1">Uncharacterized protein</fullName>
    </submittedName>
</protein>
<dbReference type="Proteomes" id="UP000184330">
    <property type="component" value="Unassembled WGS sequence"/>
</dbReference>
<keyword evidence="2" id="KW-1185">Reference proteome</keyword>
<gene>
    <name evidence="1" type="ORF">PAC_05787</name>
</gene>
<evidence type="ECO:0000313" key="2">
    <source>
        <dbReference type="Proteomes" id="UP000184330"/>
    </source>
</evidence>
<sequence length="106" mass="12371">MLKDVHRVRMGQGLFNQLGKKTRNEWLGDNKPDFQFISHTPRAPAGTVYSAYTVCLCQIRVTPEKANHDFREIGFFGESSGVQNAMSMMRNWMYDPNFREFMLDME</sequence>
<evidence type="ECO:0000313" key="1">
    <source>
        <dbReference type="EMBL" id="CZR55899.1"/>
    </source>
</evidence>
<proteinExistence type="predicted"/>
<dbReference type="AlphaFoldDB" id="A0A1L7WT09"/>
<organism evidence="1 2">
    <name type="scientific">Phialocephala subalpina</name>
    <dbReference type="NCBI Taxonomy" id="576137"/>
    <lineage>
        <taxon>Eukaryota</taxon>
        <taxon>Fungi</taxon>
        <taxon>Dikarya</taxon>
        <taxon>Ascomycota</taxon>
        <taxon>Pezizomycotina</taxon>
        <taxon>Leotiomycetes</taxon>
        <taxon>Helotiales</taxon>
        <taxon>Mollisiaceae</taxon>
        <taxon>Phialocephala</taxon>
        <taxon>Phialocephala fortinii species complex</taxon>
    </lineage>
</organism>
<dbReference type="EMBL" id="FJOG01000007">
    <property type="protein sequence ID" value="CZR55899.1"/>
    <property type="molecule type" value="Genomic_DNA"/>
</dbReference>
<name>A0A1L7WT09_9HELO</name>
<accession>A0A1L7WT09</accession>